<gene>
    <name evidence="1" type="ORF">AOV_05205</name>
</gene>
<dbReference type="EMBL" id="CP015994">
    <property type="protein sequence ID" value="ASI48110.1"/>
    <property type="molecule type" value="Genomic_DNA"/>
</dbReference>
<organism evidence="1 2">
    <name type="scientific">Anaplasma ovis str. Haibei</name>
    <dbReference type="NCBI Taxonomy" id="1248439"/>
    <lineage>
        <taxon>Bacteria</taxon>
        <taxon>Pseudomonadati</taxon>
        <taxon>Pseudomonadota</taxon>
        <taxon>Alphaproteobacteria</taxon>
        <taxon>Rickettsiales</taxon>
        <taxon>Anaplasmataceae</taxon>
        <taxon>Anaplasma</taxon>
    </lineage>
</organism>
<dbReference type="KEGG" id="aoh:AOV_05205"/>
<dbReference type="AlphaFoldDB" id="A0A2Z2L923"/>
<dbReference type="Proteomes" id="UP000259762">
    <property type="component" value="Chromosome"/>
</dbReference>
<accession>A0A2Z2L923</accession>
<keyword evidence="2" id="KW-1185">Reference proteome</keyword>
<proteinExistence type="predicted"/>
<name>A0A2Z2L923_9RICK</name>
<evidence type="ECO:0000313" key="2">
    <source>
        <dbReference type="Proteomes" id="UP000259762"/>
    </source>
</evidence>
<reference evidence="1 2" key="2">
    <citation type="journal article" date="2019" name="BMC Genomics">
        <title>The Anaplasma ovis genome reveals a high proportion of pseudogenes.</title>
        <authorList>
            <person name="Liu Z."/>
            <person name="Peasley A.M."/>
            <person name="Yang J."/>
            <person name="Li Y."/>
            <person name="Guan G."/>
            <person name="Luo J."/>
            <person name="Yin H."/>
            <person name="Brayton K.A."/>
        </authorList>
    </citation>
    <scope>NUCLEOTIDE SEQUENCE [LARGE SCALE GENOMIC DNA]</scope>
    <source>
        <strain evidence="1 2">Haibei</strain>
    </source>
</reference>
<protein>
    <submittedName>
        <fullName evidence="1">Uncharacterized protein</fullName>
    </submittedName>
</protein>
<reference evidence="2" key="1">
    <citation type="submission" date="2018-06" db="EMBL/GenBank/DDBJ databases">
        <title>The Anaplasma ovis genome reveals a high proportion of pseudogenes.</title>
        <authorList>
            <person name="Liu Z."/>
            <person name="Peasley A.M."/>
            <person name="Yang J."/>
            <person name="Li Y."/>
            <person name="Guan G."/>
            <person name="Luo J."/>
            <person name="Yin H."/>
            <person name="Brayton K.A."/>
        </authorList>
    </citation>
    <scope>NUCLEOTIDE SEQUENCE [LARGE SCALE GENOMIC DNA]</scope>
    <source>
        <strain evidence="2">Haibei</strain>
    </source>
</reference>
<evidence type="ECO:0000313" key="1">
    <source>
        <dbReference type="EMBL" id="ASI48110.1"/>
    </source>
</evidence>
<sequence>MNLCFFKQLHGKPHIFRIHYICALCNVLVAIRNAGGAGFGYLRFTFLDCSLNSNHENARTTGPISVDYTTMHTAATTPGATALLPPEFLWLTVLN</sequence>